<evidence type="ECO:0000256" key="4">
    <source>
        <dbReference type="ARBA" id="ARBA00022833"/>
    </source>
</evidence>
<evidence type="ECO:0000256" key="5">
    <source>
        <dbReference type="ARBA" id="ARBA00023002"/>
    </source>
</evidence>
<dbReference type="GO" id="GO:0016491">
    <property type="term" value="F:oxidoreductase activity"/>
    <property type="evidence" value="ECO:0007669"/>
    <property type="project" value="UniProtKB-KW"/>
</dbReference>
<proteinExistence type="inferred from homology"/>
<dbReference type="InterPro" id="IPR002328">
    <property type="entry name" value="ADH_Zn_CS"/>
</dbReference>
<dbReference type="EMBL" id="FNJR01000002">
    <property type="protein sequence ID" value="SDP18199.1"/>
    <property type="molecule type" value="Genomic_DNA"/>
</dbReference>
<protein>
    <submittedName>
        <fullName evidence="8">Threonine dehydrogenase</fullName>
    </submittedName>
</protein>
<gene>
    <name evidence="8" type="ORF">SAMN04487905_102293</name>
</gene>
<keyword evidence="3 6" id="KW-0479">Metal-binding</keyword>
<evidence type="ECO:0000256" key="3">
    <source>
        <dbReference type="ARBA" id="ARBA00022723"/>
    </source>
</evidence>
<dbReference type="PROSITE" id="PS00059">
    <property type="entry name" value="ADH_ZINC"/>
    <property type="match status" value="1"/>
</dbReference>
<evidence type="ECO:0000256" key="1">
    <source>
        <dbReference type="ARBA" id="ARBA00001947"/>
    </source>
</evidence>
<accession>A0A1H0QN70</accession>
<dbReference type="InterPro" id="IPR011032">
    <property type="entry name" value="GroES-like_sf"/>
</dbReference>
<dbReference type="Pfam" id="PF08240">
    <property type="entry name" value="ADH_N"/>
    <property type="match status" value="1"/>
</dbReference>
<dbReference type="Gene3D" id="3.90.180.10">
    <property type="entry name" value="Medium-chain alcohol dehydrogenases, catalytic domain"/>
    <property type="match status" value="1"/>
</dbReference>
<dbReference type="InterPro" id="IPR013149">
    <property type="entry name" value="ADH-like_C"/>
</dbReference>
<evidence type="ECO:0000256" key="2">
    <source>
        <dbReference type="ARBA" id="ARBA00008072"/>
    </source>
</evidence>
<evidence type="ECO:0000256" key="6">
    <source>
        <dbReference type="RuleBase" id="RU361277"/>
    </source>
</evidence>
<dbReference type="RefSeq" id="WP_092597965.1">
    <property type="nucleotide sequence ID" value="NZ_FNJR01000002.1"/>
</dbReference>
<feature type="domain" description="Enoyl reductase (ER)" evidence="7">
    <location>
        <begin position="12"/>
        <end position="349"/>
    </location>
</feature>
<dbReference type="InterPro" id="IPR036291">
    <property type="entry name" value="NAD(P)-bd_dom_sf"/>
</dbReference>
<evidence type="ECO:0000313" key="9">
    <source>
        <dbReference type="Proteomes" id="UP000199497"/>
    </source>
</evidence>
<comment type="similarity">
    <text evidence="2 6">Belongs to the zinc-containing alcohol dehydrogenase family.</text>
</comment>
<dbReference type="PANTHER" id="PTHR42813">
    <property type="entry name" value="ZINC-TYPE ALCOHOL DEHYDROGENASE-LIKE"/>
    <property type="match status" value="1"/>
</dbReference>
<dbReference type="SUPFAM" id="SSF51735">
    <property type="entry name" value="NAD(P)-binding Rossmann-fold domains"/>
    <property type="match status" value="1"/>
</dbReference>
<dbReference type="InterPro" id="IPR013154">
    <property type="entry name" value="ADH-like_N"/>
</dbReference>
<dbReference type="Proteomes" id="UP000199497">
    <property type="component" value="Unassembled WGS sequence"/>
</dbReference>
<dbReference type="GO" id="GO:0008270">
    <property type="term" value="F:zinc ion binding"/>
    <property type="evidence" value="ECO:0007669"/>
    <property type="project" value="InterPro"/>
</dbReference>
<reference evidence="9" key="1">
    <citation type="submission" date="2016-10" db="EMBL/GenBank/DDBJ databases">
        <authorList>
            <person name="Varghese N."/>
            <person name="Submissions S."/>
        </authorList>
    </citation>
    <scope>NUCLEOTIDE SEQUENCE [LARGE SCALE GENOMIC DNA]</scope>
    <source>
        <strain evidence="9">DSM 46732</strain>
    </source>
</reference>
<keyword evidence="4 6" id="KW-0862">Zinc</keyword>
<keyword evidence="5" id="KW-0560">Oxidoreductase</keyword>
<dbReference type="STRING" id="405564.SAMN04487905_102293"/>
<name>A0A1H0QN70_9ACTN</name>
<evidence type="ECO:0000313" key="8">
    <source>
        <dbReference type="EMBL" id="SDP18199.1"/>
    </source>
</evidence>
<keyword evidence="9" id="KW-1185">Reference proteome</keyword>
<dbReference type="PANTHER" id="PTHR42813:SF4">
    <property type="entry name" value="NADP-DEPENDENT ISOPROPANOL DEHYDROGENASE"/>
    <property type="match status" value="1"/>
</dbReference>
<evidence type="ECO:0000259" key="7">
    <source>
        <dbReference type="SMART" id="SM00829"/>
    </source>
</evidence>
<sequence length="357" mass="37670">MATDMSALAFLGTNKVGVVNKEIPSAGPCDVVVRTTTSMICPTDVHTVSGVFAIPEGRTLGHESVGVVHEIGDQVTGFREGDRVAVCAITPCGKCDYCQRGHSAQCNGMLGGYKFTAQKEGALAEYFHVSDADFNLVHVPDALSDEQALYASDVLTTGLAGAEAAQVPPGGTLVIVGQGAVGLCATLSARLLGAGLVITVATKADRARMSEKFGADVVLDPRHGDPVDQVKDIVGRDGVDAAIEAVGSRSTFETCVRVTNAMGTIVNLGYHGEGTTAPLTVPVIPFGLGMSDKTIRAVLCPGGRERMLRLFRLLRNGRVDPTPMTTHRFGFDDVERAYKMMSNKSDGIIKPLVTYAW</sequence>
<dbReference type="InterPro" id="IPR020843">
    <property type="entry name" value="ER"/>
</dbReference>
<organism evidence="8 9">
    <name type="scientific">Actinopolyspora xinjiangensis</name>
    <dbReference type="NCBI Taxonomy" id="405564"/>
    <lineage>
        <taxon>Bacteria</taxon>
        <taxon>Bacillati</taxon>
        <taxon>Actinomycetota</taxon>
        <taxon>Actinomycetes</taxon>
        <taxon>Actinopolysporales</taxon>
        <taxon>Actinopolysporaceae</taxon>
        <taxon>Actinopolyspora</taxon>
    </lineage>
</organism>
<dbReference type="AlphaFoldDB" id="A0A1H0QN70"/>
<dbReference type="OrthoDB" id="241504at2"/>
<dbReference type="Pfam" id="PF00107">
    <property type="entry name" value="ADH_zinc_N"/>
    <property type="match status" value="1"/>
</dbReference>
<dbReference type="Gene3D" id="3.40.50.720">
    <property type="entry name" value="NAD(P)-binding Rossmann-like Domain"/>
    <property type="match status" value="1"/>
</dbReference>
<dbReference type="SUPFAM" id="SSF50129">
    <property type="entry name" value="GroES-like"/>
    <property type="match status" value="1"/>
</dbReference>
<comment type="cofactor">
    <cofactor evidence="1 6">
        <name>Zn(2+)</name>
        <dbReference type="ChEBI" id="CHEBI:29105"/>
    </cofactor>
</comment>
<dbReference type="SMART" id="SM00829">
    <property type="entry name" value="PKS_ER"/>
    <property type="match status" value="1"/>
</dbReference>